<keyword evidence="3" id="KW-1185">Reference proteome</keyword>
<organism evidence="2 3">
    <name type="scientific">Mycolicibacterium phlei DSM 43239 = CCUG 21000</name>
    <dbReference type="NCBI Taxonomy" id="1226750"/>
    <lineage>
        <taxon>Bacteria</taxon>
        <taxon>Bacillati</taxon>
        <taxon>Actinomycetota</taxon>
        <taxon>Actinomycetes</taxon>
        <taxon>Mycobacteriales</taxon>
        <taxon>Mycobacteriaceae</taxon>
        <taxon>Mycolicibacterium</taxon>
    </lineage>
</organism>
<dbReference type="InterPro" id="IPR050491">
    <property type="entry name" value="AmpC-like"/>
</dbReference>
<dbReference type="InterPro" id="IPR006311">
    <property type="entry name" value="TAT_signal"/>
</dbReference>
<dbReference type="PROSITE" id="PS51318">
    <property type="entry name" value="TAT"/>
    <property type="match status" value="1"/>
</dbReference>
<evidence type="ECO:0000259" key="1">
    <source>
        <dbReference type="Pfam" id="PF00144"/>
    </source>
</evidence>
<dbReference type="EMBL" id="ANBP01000055">
    <property type="protein sequence ID" value="KAB7751519.1"/>
    <property type="molecule type" value="Genomic_DNA"/>
</dbReference>
<dbReference type="AlphaFoldDB" id="A0A5N5USP9"/>
<dbReference type="SUPFAM" id="SSF56601">
    <property type="entry name" value="beta-lactamase/transpeptidase-like"/>
    <property type="match status" value="1"/>
</dbReference>
<dbReference type="InterPro" id="IPR012338">
    <property type="entry name" value="Beta-lactam/transpept-like"/>
</dbReference>
<dbReference type="PANTHER" id="PTHR46825:SF9">
    <property type="entry name" value="BETA-LACTAMASE-RELATED DOMAIN-CONTAINING PROTEIN"/>
    <property type="match status" value="1"/>
</dbReference>
<dbReference type="PANTHER" id="PTHR46825">
    <property type="entry name" value="D-ALANYL-D-ALANINE-CARBOXYPEPTIDASE/ENDOPEPTIDASE AMPH"/>
    <property type="match status" value="1"/>
</dbReference>
<proteinExistence type="predicted"/>
<gene>
    <name evidence="2" type="ORF">MPHL21000_24960</name>
</gene>
<dbReference type="Proteomes" id="UP000325690">
    <property type="component" value="Unassembled WGS sequence"/>
</dbReference>
<evidence type="ECO:0000313" key="2">
    <source>
        <dbReference type="EMBL" id="KAB7751519.1"/>
    </source>
</evidence>
<comment type="caution">
    <text evidence="2">The sequence shown here is derived from an EMBL/GenBank/DDBJ whole genome shotgun (WGS) entry which is preliminary data.</text>
</comment>
<evidence type="ECO:0000313" key="3">
    <source>
        <dbReference type="Proteomes" id="UP000325690"/>
    </source>
</evidence>
<protein>
    <submittedName>
        <fullName evidence="2">Penicillin-binding protein</fullName>
    </submittedName>
</protein>
<dbReference type="PROSITE" id="PS51257">
    <property type="entry name" value="PROKAR_LIPOPROTEIN"/>
    <property type="match status" value="1"/>
</dbReference>
<dbReference type="GeneID" id="74302220"/>
<accession>A0A5N5USP9</accession>
<dbReference type="InterPro" id="IPR001466">
    <property type="entry name" value="Beta-lactam-related"/>
</dbReference>
<dbReference type="Pfam" id="PF00144">
    <property type="entry name" value="Beta-lactamase"/>
    <property type="match status" value="1"/>
</dbReference>
<reference evidence="2 3" key="1">
    <citation type="submission" date="2012-10" db="EMBL/GenBank/DDBJ databases">
        <title>The draft sequence of the Mycobacterium pheli genome.</title>
        <authorList>
            <person name="Pettersson B.M.F."/>
            <person name="Das S."/>
            <person name="Dasgupta S."/>
            <person name="Bhattacharya A."/>
            <person name="Kirsebom L.A."/>
        </authorList>
    </citation>
    <scope>NUCLEOTIDE SEQUENCE [LARGE SCALE GENOMIC DNA]</scope>
    <source>
        <strain evidence="2 3">CCUG 21000</strain>
    </source>
</reference>
<feature type="domain" description="Beta-lactamase-related" evidence="1">
    <location>
        <begin position="48"/>
        <end position="373"/>
    </location>
</feature>
<dbReference type="RefSeq" id="WP_003890645.1">
    <property type="nucleotide sequence ID" value="NZ_ANBO01000002.1"/>
</dbReference>
<name>A0A5N5USP9_MYCPH</name>
<sequence>MRLSRRSMLRATGGVVAGALLAGAVSGATTGCGRREDSDSGDRLFAELDAKIQDLMDRHGVPGVAVGVWHDGVEHLRGFGVTNVDDPEPVTPDTLFRIGSTTKTFTGTTVMRLVEAGRIDLDERVRTYLPDFTTADPTVAERVTVRQLLNHTPGWHGDYFVDTGSGEDALAKYVAAIATLPQQTPLGTTFAYNNAAIALAGRIIEAVTGTGYERVVRTELLEPLGLQHTGFSVDNLEGPPVAEPHTMADGAPRFDRSAWYMPRCLNPTGGLISTARDQLRYARFHLGDGGGLPDLGLLSEESLTAMRSDPGPGGTLAVEIDGMGVTWHLRPSAEGVHIVQHGGAWSGQHSGFYLVPDRDFAMTVLTNSDGGAMLVADLMYTDWALDHFAGLHNLPAPVRDLSPAELADYEGRYHAYETGVDGSVDATDTVLTADRGRLRYQMLSDDGAPVTDPPPGTPAYLAFYRDDYVLQLDRDGEPLPSRADFVRDDTGQVRWLRIGGRLHRKTA</sequence>
<dbReference type="Gene3D" id="3.40.710.10">
    <property type="entry name" value="DD-peptidase/beta-lactamase superfamily"/>
    <property type="match status" value="1"/>
</dbReference>